<dbReference type="Proteomes" id="UP000235507">
    <property type="component" value="Unassembled WGS sequence"/>
</dbReference>
<sequence>MRCRVHVCLRRKADVPIPEFAREFAAEALAVRVTGVGTVYQVLSRAPRGAVPGIDGRQIHPLPAAATGRPNARADAPLAGAPEILFVDPSVADLGTIFANLRPEVEAILLDANRPAARQMALALEGRYGLDAVHVIAHGAPGRVNFAAGEWSAETLGADGSDLAAIGDALGGLGELLLWSCNAGAGGSNFIDALSSATGTPVAAANGLVGSPVLGGHWQLNVKTTQDAAARPPLTRGGIMSYAAVLAAIEITVSGLVPSGLAAGTTTYFVVDRDHGSIVGNINLPNMANRAFRITVRVPAGSTGLDVGVFDETGKFTSAGFTVDVPAPPSGAVGTRG</sequence>
<evidence type="ECO:0000313" key="3">
    <source>
        <dbReference type="Proteomes" id="UP000235507"/>
    </source>
</evidence>
<organism evidence="2 3">
    <name type="scientific">Mesorhizobium intechi</name>
    <dbReference type="NCBI Taxonomy" id="537601"/>
    <lineage>
        <taxon>Bacteria</taxon>
        <taxon>Pseudomonadati</taxon>
        <taxon>Pseudomonadota</taxon>
        <taxon>Alphaproteobacteria</taxon>
        <taxon>Hyphomicrobiales</taxon>
        <taxon>Phyllobacteriaceae</taxon>
        <taxon>Mesorhizobium</taxon>
    </lineage>
</organism>
<dbReference type="InterPro" id="IPR025592">
    <property type="entry name" value="DUF4347"/>
</dbReference>
<evidence type="ECO:0000313" key="2">
    <source>
        <dbReference type="EMBL" id="TSE10765.1"/>
    </source>
</evidence>
<comment type="caution">
    <text evidence="2">The sequence shown here is derived from an EMBL/GenBank/DDBJ whole genome shotgun (WGS) entry which is preliminary data.</text>
</comment>
<keyword evidence="3" id="KW-1185">Reference proteome</keyword>
<name>A0A8T9ARD3_9HYPH</name>
<dbReference type="AlphaFoldDB" id="A0A8T9ARD3"/>
<proteinExistence type="predicted"/>
<dbReference type="OrthoDB" id="9816366at2"/>
<protein>
    <submittedName>
        <fullName evidence="2">DUF4347 domain-containing protein</fullName>
    </submittedName>
</protein>
<gene>
    <name evidence="2" type="ORF">C1D09_014580</name>
</gene>
<dbReference type="EMBL" id="PNOT02000170">
    <property type="protein sequence ID" value="TSE10765.1"/>
    <property type="molecule type" value="Genomic_DNA"/>
</dbReference>
<reference evidence="2" key="1">
    <citation type="submission" date="2019-07" db="EMBL/GenBank/DDBJ databases">
        <title>Mesorhizobum intechiensis sp. nov. isolated from nodules of Lotus tenuis growing in lowlands of the Flooding Pampa, Argentina.</title>
        <authorList>
            <person name="Estrella M.J."/>
            <person name="Torres Tejerizo G.A."/>
            <person name="Cumpa Velazquez L.M."/>
            <person name="Fontana F."/>
            <person name="Hansen L."/>
            <person name="Pistorio M."/>
            <person name="Sannazzaro A.I."/>
        </authorList>
    </citation>
    <scope>NUCLEOTIDE SEQUENCE</scope>
    <source>
        <strain evidence="2">BD68</strain>
    </source>
</reference>
<dbReference type="Pfam" id="PF14252">
    <property type="entry name" value="DUF4347"/>
    <property type="match status" value="1"/>
</dbReference>
<accession>A0A8T9ARD3</accession>
<evidence type="ECO:0000259" key="1">
    <source>
        <dbReference type="Pfam" id="PF14252"/>
    </source>
</evidence>
<feature type="domain" description="DUF4347" evidence="1">
    <location>
        <begin position="84"/>
        <end position="246"/>
    </location>
</feature>